<keyword evidence="9" id="KW-0333">Golgi apparatus</keyword>
<dbReference type="FunFam" id="3.40.50.11350:FF:000002">
    <property type="entry name" value="GDP-fucose protein O-fucosyltransferase 2"/>
    <property type="match status" value="1"/>
</dbReference>
<evidence type="ECO:0000256" key="16">
    <source>
        <dbReference type="ARBA" id="ARBA00033083"/>
    </source>
</evidence>
<evidence type="ECO:0000313" key="20">
    <source>
        <dbReference type="EMBL" id="CAC5413640.1"/>
    </source>
</evidence>
<evidence type="ECO:0000256" key="4">
    <source>
        <dbReference type="ARBA" id="ARBA00012196"/>
    </source>
</evidence>
<evidence type="ECO:0000256" key="12">
    <source>
        <dbReference type="ARBA" id="ARBA00023253"/>
    </source>
</evidence>
<evidence type="ECO:0000256" key="8">
    <source>
        <dbReference type="ARBA" id="ARBA00022824"/>
    </source>
</evidence>
<keyword evidence="7 19" id="KW-0732">Signal</keyword>
<dbReference type="Gene3D" id="3.40.50.11340">
    <property type="match status" value="1"/>
</dbReference>
<sequence length="454" mass="53714">MQIKTHFCIVLFNTIVLASHAHEKVDVFKPDTHSHAEFGEAKSVRYLLYDVNPGEGFNLRRDVFMRVANLVKFLNDDEPWVLVLPPWGRLYHWKSQDLNQIKVKWSTFFDLASLREHIPVIEFEDYLTVMGEEVVEEIYYLQRYKEGWTNGKWEEKMDIRDCIDRVPYQKDEDGKWRGWFFGYENVYAKKFACLSVQSEAGNMKSFLMKNTTSRSVMLERAEQVIHGQYSEFSSMSVMLDRAEQLIHGRSGQHSTNYWDARRSMVFAKHLRDIGDEFRREYLDSTDENDKTVLKSWTQMKKNHGEAKGGPYISVHLRRKDYLYAHKEQVPSLKYAAKQIKELLKKNKLKKVFIASDCDENDFETLKGFFKKAEIYRYKPTQEIREKYKDGGVAIIDQWIAAHARHFVGTYVSTFSFRIQEEREILGFDPETTFNRLCSESEEECEQPSKWKIVY</sequence>
<evidence type="ECO:0000256" key="18">
    <source>
        <dbReference type="ARBA" id="ARBA00048647"/>
    </source>
</evidence>
<evidence type="ECO:0000256" key="6">
    <source>
        <dbReference type="ARBA" id="ARBA00022679"/>
    </source>
</evidence>
<evidence type="ECO:0000256" key="1">
    <source>
        <dbReference type="ARBA" id="ARBA00004240"/>
    </source>
</evidence>
<evidence type="ECO:0000256" key="15">
    <source>
        <dbReference type="ARBA" id="ARBA00026232"/>
    </source>
</evidence>
<keyword evidence="6 20" id="KW-0808">Transferase</keyword>
<dbReference type="GO" id="GO:0005783">
    <property type="term" value="C:endoplasmic reticulum"/>
    <property type="evidence" value="ECO:0007669"/>
    <property type="project" value="UniProtKB-SubCell"/>
</dbReference>
<dbReference type="PANTHER" id="PTHR13398:SF0">
    <property type="entry name" value="GDP-FUCOSE PROTEIN O-FUCOSYLTRANSFERASE 2"/>
    <property type="match status" value="1"/>
</dbReference>
<keyword evidence="21" id="KW-1185">Reference proteome</keyword>
<dbReference type="EC" id="2.4.1.221" evidence="4"/>
<proteinExistence type="inferred from homology"/>
<comment type="similarity">
    <text evidence="14">Belongs to the glycosyltransferase 68 family.</text>
</comment>
<dbReference type="Proteomes" id="UP000507470">
    <property type="component" value="Unassembled WGS sequence"/>
</dbReference>
<comment type="catalytic activity">
    <reaction evidence="18">
        <text>L-seryl-[protein] + GDP-beta-L-fucose = 3-O-(alpha-L-fucosyl)-L-seryl-[protein] + GDP + H(+)</text>
        <dbReference type="Rhea" id="RHEA:63644"/>
        <dbReference type="Rhea" id="RHEA-COMP:9863"/>
        <dbReference type="Rhea" id="RHEA-COMP:17914"/>
        <dbReference type="ChEBI" id="CHEBI:15378"/>
        <dbReference type="ChEBI" id="CHEBI:29999"/>
        <dbReference type="ChEBI" id="CHEBI:57273"/>
        <dbReference type="ChEBI" id="CHEBI:58189"/>
        <dbReference type="ChEBI" id="CHEBI:189632"/>
        <dbReference type="EC" id="2.4.1.221"/>
    </reaction>
    <physiologicalReaction direction="left-to-right" evidence="18">
        <dbReference type="Rhea" id="RHEA:63645"/>
    </physiologicalReaction>
</comment>
<evidence type="ECO:0000256" key="7">
    <source>
        <dbReference type="ARBA" id="ARBA00022729"/>
    </source>
</evidence>
<comment type="subcellular location">
    <subcellularLocation>
        <location evidence="1">Endoplasmic reticulum</location>
    </subcellularLocation>
    <subcellularLocation>
        <location evidence="2">Golgi apparatus</location>
    </subcellularLocation>
</comment>
<dbReference type="GO" id="GO:0006004">
    <property type="term" value="P:fucose metabolic process"/>
    <property type="evidence" value="ECO:0007669"/>
    <property type="project" value="UniProtKB-KW"/>
</dbReference>
<dbReference type="EMBL" id="CACVKT020008164">
    <property type="protein sequence ID" value="CAC5413640.1"/>
    <property type="molecule type" value="Genomic_DNA"/>
</dbReference>
<keyword evidence="10" id="KW-1015">Disulfide bond</keyword>
<protein>
    <recommendedName>
        <fullName evidence="15">GDP-fucose protein O-fucosyltransferase 2</fullName>
        <ecNumber evidence="4">2.4.1.221</ecNumber>
    </recommendedName>
    <alternativeName>
        <fullName evidence="16">Peptide-O-fucosyltransferase 2</fullName>
    </alternativeName>
</protein>
<reference evidence="20 21" key="1">
    <citation type="submission" date="2020-06" db="EMBL/GenBank/DDBJ databases">
        <authorList>
            <person name="Li R."/>
            <person name="Bekaert M."/>
        </authorList>
    </citation>
    <scope>NUCLEOTIDE SEQUENCE [LARGE SCALE GENOMIC DNA]</scope>
    <source>
        <strain evidence="21">wild</strain>
    </source>
</reference>
<evidence type="ECO:0000256" key="3">
    <source>
        <dbReference type="ARBA" id="ARBA00004922"/>
    </source>
</evidence>
<evidence type="ECO:0000256" key="13">
    <source>
        <dbReference type="ARBA" id="ARBA00023277"/>
    </source>
</evidence>
<dbReference type="AlphaFoldDB" id="A0A6J8DZM6"/>
<evidence type="ECO:0000256" key="14">
    <source>
        <dbReference type="ARBA" id="ARBA00025803"/>
    </source>
</evidence>
<keyword evidence="12" id="KW-0294">Fucose metabolism</keyword>
<organism evidence="20 21">
    <name type="scientific">Mytilus coruscus</name>
    <name type="common">Sea mussel</name>
    <dbReference type="NCBI Taxonomy" id="42192"/>
    <lineage>
        <taxon>Eukaryota</taxon>
        <taxon>Metazoa</taxon>
        <taxon>Spiralia</taxon>
        <taxon>Lophotrochozoa</taxon>
        <taxon>Mollusca</taxon>
        <taxon>Bivalvia</taxon>
        <taxon>Autobranchia</taxon>
        <taxon>Pteriomorphia</taxon>
        <taxon>Mytilida</taxon>
        <taxon>Mytiloidea</taxon>
        <taxon>Mytilidae</taxon>
        <taxon>Mytilinae</taxon>
        <taxon>Mytilus</taxon>
    </lineage>
</organism>
<dbReference type="GO" id="GO:0005794">
    <property type="term" value="C:Golgi apparatus"/>
    <property type="evidence" value="ECO:0007669"/>
    <property type="project" value="UniProtKB-SubCell"/>
</dbReference>
<accession>A0A6J8DZM6</accession>
<comment type="catalytic activity">
    <reaction evidence="17">
        <text>L-threonyl-[protein] + GDP-beta-L-fucose = 3-O-(alpha-L-fucosyl)-L-threonyl-[protein] + GDP + H(+)</text>
        <dbReference type="Rhea" id="RHEA:70491"/>
        <dbReference type="Rhea" id="RHEA-COMP:11060"/>
        <dbReference type="Rhea" id="RHEA-COMP:17915"/>
        <dbReference type="ChEBI" id="CHEBI:15378"/>
        <dbReference type="ChEBI" id="CHEBI:30013"/>
        <dbReference type="ChEBI" id="CHEBI:57273"/>
        <dbReference type="ChEBI" id="CHEBI:58189"/>
        <dbReference type="ChEBI" id="CHEBI:189631"/>
        <dbReference type="EC" id="2.4.1.221"/>
    </reaction>
    <physiologicalReaction direction="left-to-right" evidence="17">
        <dbReference type="Rhea" id="RHEA:70492"/>
    </physiologicalReaction>
</comment>
<name>A0A6J8DZM6_MYTCO</name>
<keyword evidence="5 20" id="KW-0328">Glycosyltransferase</keyword>
<feature type="signal peptide" evidence="19">
    <location>
        <begin position="1"/>
        <end position="21"/>
    </location>
</feature>
<evidence type="ECO:0000256" key="17">
    <source>
        <dbReference type="ARBA" id="ARBA00047273"/>
    </source>
</evidence>
<dbReference type="OrthoDB" id="422368at2759"/>
<evidence type="ECO:0000256" key="5">
    <source>
        <dbReference type="ARBA" id="ARBA00022676"/>
    </source>
</evidence>
<dbReference type="InterPro" id="IPR019378">
    <property type="entry name" value="GDP-Fuc_O-FucTrfase"/>
</dbReference>
<dbReference type="Gene3D" id="3.40.50.11350">
    <property type="match status" value="1"/>
</dbReference>
<evidence type="ECO:0000256" key="2">
    <source>
        <dbReference type="ARBA" id="ARBA00004555"/>
    </source>
</evidence>
<dbReference type="PANTHER" id="PTHR13398">
    <property type="entry name" value="GDP-FUCOSE PROTEIN O-FUCOSYLTRANSFERASE 2"/>
    <property type="match status" value="1"/>
</dbReference>
<gene>
    <name evidence="20" type="ORF">MCOR_46509</name>
</gene>
<dbReference type="CDD" id="cd11298">
    <property type="entry name" value="O-FucT-2"/>
    <property type="match status" value="1"/>
</dbReference>
<dbReference type="Pfam" id="PF10250">
    <property type="entry name" value="O-FucT"/>
    <property type="match status" value="1"/>
</dbReference>
<evidence type="ECO:0000313" key="21">
    <source>
        <dbReference type="Proteomes" id="UP000507470"/>
    </source>
</evidence>
<keyword evidence="8" id="KW-0256">Endoplasmic reticulum</keyword>
<comment type="pathway">
    <text evidence="3">Protein modification; protein glycosylation.</text>
</comment>
<evidence type="ECO:0000256" key="19">
    <source>
        <dbReference type="SAM" id="SignalP"/>
    </source>
</evidence>
<feature type="chain" id="PRO_5026779885" description="GDP-fucose protein O-fucosyltransferase 2" evidence="19">
    <location>
        <begin position="22"/>
        <end position="454"/>
    </location>
</feature>
<evidence type="ECO:0000256" key="11">
    <source>
        <dbReference type="ARBA" id="ARBA00023180"/>
    </source>
</evidence>
<evidence type="ECO:0000256" key="9">
    <source>
        <dbReference type="ARBA" id="ARBA00023034"/>
    </source>
</evidence>
<keyword evidence="13" id="KW-0119">Carbohydrate metabolism</keyword>
<dbReference type="GO" id="GO:0046922">
    <property type="term" value="F:peptide-O-fucosyltransferase activity"/>
    <property type="evidence" value="ECO:0007669"/>
    <property type="project" value="UniProtKB-EC"/>
</dbReference>
<evidence type="ECO:0000256" key="10">
    <source>
        <dbReference type="ARBA" id="ARBA00023157"/>
    </source>
</evidence>
<keyword evidence="11" id="KW-0325">Glycoprotein</keyword>
<dbReference type="InterPro" id="IPR045130">
    <property type="entry name" value="OFUT2-like"/>
</dbReference>